<evidence type="ECO:0000256" key="2">
    <source>
        <dbReference type="SAM" id="SignalP"/>
    </source>
</evidence>
<dbReference type="AlphaFoldDB" id="A0A2V3V791"/>
<dbReference type="PANTHER" id="PTHR36842:SF1">
    <property type="entry name" value="PROTEIN TOLB"/>
    <property type="match status" value="1"/>
</dbReference>
<dbReference type="Gene3D" id="3.20.20.140">
    <property type="entry name" value="Metal-dependent hydrolases"/>
    <property type="match status" value="2"/>
</dbReference>
<name>A0A2V3V791_9SPHN</name>
<accession>A0A2V3V791</accession>
<dbReference type="GO" id="GO:0016810">
    <property type="term" value="F:hydrolase activity, acting on carbon-nitrogen (but not peptide) bonds"/>
    <property type="evidence" value="ECO:0007669"/>
    <property type="project" value="InterPro"/>
</dbReference>
<feature type="chain" id="PRO_5015873968" evidence="2">
    <location>
        <begin position="22"/>
        <end position="1065"/>
    </location>
</feature>
<protein>
    <submittedName>
        <fullName evidence="4">Imidazolonepropionase-like amidohydrolase</fullName>
    </submittedName>
</protein>
<reference evidence="4 5" key="1">
    <citation type="submission" date="2018-05" db="EMBL/GenBank/DDBJ databases">
        <title>Genomic Encyclopedia of Type Strains, Phase IV (KMG-IV): sequencing the most valuable type-strain genomes for metagenomic binning, comparative biology and taxonomic classification.</title>
        <authorList>
            <person name="Goeker M."/>
        </authorList>
    </citation>
    <scope>NUCLEOTIDE SEQUENCE [LARGE SCALE GENOMIC DNA]</scope>
    <source>
        <strain evidence="4 5">DSM 3183</strain>
    </source>
</reference>
<dbReference type="Pfam" id="PF07676">
    <property type="entry name" value="PD40"/>
    <property type="match status" value="2"/>
</dbReference>
<dbReference type="InterPro" id="IPR011042">
    <property type="entry name" value="6-blade_b-propeller_TolB-like"/>
</dbReference>
<dbReference type="Proteomes" id="UP000248014">
    <property type="component" value="Unassembled WGS sequence"/>
</dbReference>
<dbReference type="SUPFAM" id="SSF51338">
    <property type="entry name" value="Composite domain of metallo-dependent hydrolases"/>
    <property type="match status" value="1"/>
</dbReference>
<dbReference type="InterPro" id="IPR011059">
    <property type="entry name" value="Metal-dep_hydrolase_composite"/>
</dbReference>
<evidence type="ECO:0000259" key="3">
    <source>
        <dbReference type="Pfam" id="PF01979"/>
    </source>
</evidence>
<dbReference type="Gene3D" id="2.140.10.30">
    <property type="entry name" value="Dipeptidylpeptidase IV, N-terminal domain"/>
    <property type="match status" value="1"/>
</dbReference>
<sequence length="1065" mass="114454">MKALRFSAALAALAIAMPALAQDKPAAWDVNAPPMKTRAIPIKVDEGTWMNLDVSPDGSRIVFDLLGDIYTMPIEGGAATRIAEGLAYEQHPRFSPDGTRIAFTSDRGGGDNIWIMNADGSDKRQLTRESFRLLNNPSWSPDGQYIVARKHFTTGRSLGTGELWLYHVSGGNGVPLVKRPSEAHQKELGEPIFASDGKGIFYSKDATPGPIFEYAQNSNAQVFVIDRYDMGTGKVERVTGGPGGAARPQPSPDGRYLAFVRRERAKTKLYVRDMQSGMERKIYDDMDRDVQETWAVHGVYPNMGWLPDSKRLVFWAGGKIRSIDVTSGKASVIPFSVNDTRSIVDPIRPQKPVAPDTVAVTMPRFASVSPDGSRMVFEALGKLHQQPVQGGAAQPLVTNGGSDFELFPSYSRDGSQIVYVSWDDERLGELRVVGAAGGEARTISKTPGHYRRPQFSPDGRYVVYEAGSGGGLTSDAWGIQPGIYLLDVASGQARRITAEGSEPHFGATGDRVYFSKYAGGKLALVSTDLNGEAERTHASGELVSGYAVAPDGKTLAFRQNYAAYLMPFMAGAVDLGAGKGGGALPAVQVSEGGATFLQWSHNGRQLNWSLGPVVYSADAGKAIADGPVSKTDAKFAPPKTGVAISVNAPADKPSGTVAFTNARIVTMADDKGGIIERGTVVVRDNRIVEVGANVAVPAGAQTVDVAGKTIIPGLVDAHAHGPQGSDDLVPQQNWSAVAHLAMGVTTIHDPSNSAAEIFTAASYQRVGKYLAPRIFSTGEVVYGAKAAGIFAEIDSLADARAHTTRLKLQGAHSVKNYNQPRREQRQQVVAAAQADGLASVAEGGSLFSQDITIIADGNTTLEHNIPQERLYEDVRSFFAQSKVGYTPTLVVTFGGMGADPYWRSHTDIWQHPILSRHVPRRKLEASSVRREIGPEEDYADTASAREAAELARRGVPVGIGAHGQEEGLASHWELWSFVKGGMTPIEALRTATISGARSLGFDKDIGSIEPGKLADMVVIDGDPVADIRQSDKITHVMLNGRLYEVPTMNETVTGTAKLRKWYWEK</sequence>
<feature type="domain" description="Amidohydrolase-related" evidence="3">
    <location>
        <begin position="977"/>
        <end position="1042"/>
    </location>
</feature>
<comment type="similarity">
    <text evidence="1">Belongs to the TolB family.</text>
</comment>
<keyword evidence="5" id="KW-1185">Reference proteome</keyword>
<dbReference type="PANTHER" id="PTHR36842">
    <property type="entry name" value="PROTEIN TOLB HOMOLOG"/>
    <property type="match status" value="1"/>
</dbReference>
<dbReference type="RefSeq" id="WP_244181758.1">
    <property type="nucleotide sequence ID" value="NZ_QJJM01000006.1"/>
</dbReference>
<dbReference type="EMBL" id="QJJM01000006">
    <property type="protein sequence ID" value="PXW76025.1"/>
    <property type="molecule type" value="Genomic_DNA"/>
</dbReference>
<evidence type="ECO:0000313" key="4">
    <source>
        <dbReference type="EMBL" id="PXW76025.1"/>
    </source>
</evidence>
<keyword evidence="2" id="KW-0732">Signal</keyword>
<dbReference type="InterPro" id="IPR032466">
    <property type="entry name" value="Metal_Hydrolase"/>
</dbReference>
<dbReference type="SUPFAM" id="SSF82171">
    <property type="entry name" value="DPP6 N-terminal domain-like"/>
    <property type="match status" value="2"/>
</dbReference>
<organism evidence="4 5">
    <name type="scientific">Blastomonas natatoria</name>
    <dbReference type="NCBI Taxonomy" id="34015"/>
    <lineage>
        <taxon>Bacteria</taxon>
        <taxon>Pseudomonadati</taxon>
        <taxon>Pseudomonadota</taxon>
        <taxon>Alphaproteobacteria</taxon>
        <taxon>Sphingomonadales</taxon>
        <taxon>Sphingomonadaceae</taxon>
        <taxon>Blastomonas</taxon>
    </lineage>
</organism>
<dbReference type="Gene3D" id="2.30.40.10">
    <property type="entry name" value="Urease, subunit C, domain 1"/>
    <property type="match status" value="2"/>
</dbReference>
<feature type="signal peptide" evidence="2">
    <location>
        <begin position="1"/>
        <end position="21"/>
    </location>
</feature>
<dbReference type="Gene3D" id="2.120.10.30">
    <property type="entry name" value="TolB, C-terminal domain"/>
    <property type="match status" value="2"/>
</dbReference>
<keyword evidence="4" id="KW-0378">Hydrolase</keyword>
<dbReference type="SUPFAM" id="SSF51556">
    <property type="entry name" value="Metallo-dependent hydrolases"/>
    <property type="match status" value="1"/>
</dbReference>
<dbReference type="InterPro" id="IPR006680">
    <property type="entry name" value="Amidohydro-rel"/>
</dbReference>
<proteinExistence type="inferred from homology"/>
<gene>
    <name evidence="4" type="ORF">C7451_106190</name>
</gene>
<evidence type="ECO:0000313" key="5">
    <source>
        <dbReference type="Proteomes" id="UP000248014"/>
    </source>
</evidence>
<dbReference type="InterPro" id="IPR011659">
    <property type="entry name" value="WD40"/>
</dbReference>
<comment type="caution">
    <text evidence="4">The sequence shown here is derived from an EMBL/GenBank/DDBJ whole genome shotgun (WGS) entry which is preliminary data.</text>
</comment>
<dbReference type="Pfam" id="PF01979">
    <property type="entry name" value="Amidohydro_1"/>
    <property type="match status" value="1"/>
</dbReference>
<evidence type="ECO:0000256" key="1">
    <source>
        <dbReference type="ARBA" id="ARBA00009820"/>
    </source>
</evidence>
<dbReference type="Pfam" id="PF26549">
    <property type="entry name" value="Tricorn_N"/>
    <property type="match status" value="1"/>
</dbReference>